<feature type="compositionally biased region" description="Polar residues" evidence="1">
    <location>
        <begin position="31"/>
        <end position="52"/>
    </location>
</feature>
<accession>A0AAW0BQL5</accession>
<reference evidence="2 3" key="1">
    <citation type="submission" date="2024-01" db="EMBL/GenBank/DDBJ databases">
        <title>A draft genome for a cacao thread blight-causing isolate of Paramarasmius palmivorus.</title>
        <authorList>
            <person name="Baruah I.K."/>
            <person name="Bukari Y."/>
            <person name="Amoako-Attah I."/>
            <person name="Meinhardt L.W."/>
            <person name="Bailey B.A."/>
            <person name="Cohen S.P."/>
        </authorList>
    </citation>
    <scope>NUCLEOTIDE SEQUENCE [LARGE SCALE GENOMIC DNA]</scope>
    <source>
        <strain evidence="2 3">GH-12</strain>
    </source>
</reference>
<feature type="compositionally biased region" description="Polar residues" evidence="1">
    <location>
        <begin position="92"/>
        <end position="101"/>
    </location>
</feature>
<evidence type="ECO:0000256" key="1">
    <source>
        <dbReference type="SAM" id="MobiDB-lite"/>
    </source>
</evidence>
<dbReference type="Proteomes" id="UP001383192">
    <property type="component" value="Unassembled WGS sequence"/>
</dbReference>
<gene>
    <name evidence="2" type="ORF">VNI00_014543</name>
</gene>
<dbReference type="AlphaFoldDB" id="A0AAW0BQL5"/>
<dbReference type="EMBL" id="JAYKXP010000082">
    <property type="protein sequence ID" value="KAK7029510.1"/>
    <property type="molecule type" value="Genomic_DNA"/>
</dbReference>
<comment type="caution">
    <text evidence="2">The sequence shown here is derived from an EMBL/GenBank/DDBJ whole genome shotgun (WGS) entry which is preliminary data.</text>
</comment>
<sequence>MPSFNTKNLSVAVTPMQAPYSVDLSDGTCYATPNTGLPSPSEPKSATSFYSQESSGEDEEEDIGDSKLDLDVTNIRPIQSDESELSDSTSEVYSSALSSPTRDIPPHLDIPSKNNGEGVRSFLDMDESFDEVPEDKLDLAKALTKARNRSSSVSSCESDYRLERDIEEIERDRRIYLGDDWAQLLTAIEAGVPLKHVHDKAEDWYLDEEFGEEVGLVQGMASFPTPYMAVFPH</sequence>
<feature type="region of interest" description="Disordered" evidence="1">
    <location>
        <begin position="21"/>
        <end position="115"/>
    </location>
</feature>
<evidence type="ECO:0000313" key="2">
    <source>
        <dbReference type="EMBL" id="KAK7029510.1"/>
    </source>
</evidence>
<proteinExistence type="predicted"/>
<name>A0AAW0BQL5_9AGAR</name>
<organism evidence="2 3">
    <name type="scientific">Paramarasmius palmivorus</name>
    <dbReference type="NCBI Taxonomy" id="297713"/>
    <lineage>
        <taxon>Eukaryota</taxon>
        <taxon>Fungi</taxon>
        <taxon>Dikarya</taxon>
        <taxon>Basidiomycota</taxon>
        <taxon>Agaricomycotina</taxon>
        <taxon>Agaricomycetes</taxon>
        <taxon>Agaricomycetidae</taxon>
        <taxon>Agaricales</taxon>
        <taxon>Marasmiineae</taxon>
        <taxon>Marasmiaceae</taxon>
        <taxon>Paramarasmius</taxon>
    </lineage>
</organism>
<protein>
    <submittedName>
        <fullName evidence="2">Uncharacterized protein</fullName>
    </submittedName>
</protein>
<keyword evidence="3" id="KW-1185">Reference proteome</keyword>
<evidence type="ECO:0000313" key="3">
    <source>
        <dbReference type="Proteomes" id="UP001383192"/>
    </source>
</evidence>